<dbReference type="Gene3D" id="3.40.1580.10">
    <property type="entry name" value="SMI1/KNR4-like"/>
    <property type="match status" value="1"/>
</dbReference>
<accession>A0A6C0P4S6</accession>
<dbReference type="RefSeq" id="WP_162640478.1">
    <property type="nucleotide sequence ID" value="NZ_CP048286.1"/>
</dbReference>
<dbReference type="Proteomes" id="UP000479114">
    <property type="component" value="Chromosome"/>
</dbReference>
<sequence>MWIHFIKEIDSELGFNEPATMESIQIVEQQLKAIIPQSLRSLLLETDGVHHSEFYYDIFWPVERILKENQNIRNEDDVEYYDSFDHLLFFSDAGNGDLFAFLVSNGKVESDEVIVWKHENDSRERISSSLEEFVKGWLEGTIGV</sequence>
<dbReference type="EMBL" id="CP048286">
    <property type="protein sequence ID" value="QHW31672.1"/>
    <property type="molecule type" value="Genomic_DNA"/>
</dbReference>
<dbReference type="SMART" id="SM00860">
    <property type="entry name" value="SMI1_KNR4"/>
    <property type="match status" value="1"/>
</dbReference>
<feature type="domain" description="Knr4/Smi1-like" evidence="1">
    <location>
        <begin position="18"/>
        <end position="136"/>
    </location>
</feature>
<proteinExistence type="predicted"/>
<dbReference type="KEGG" id="prz:GZH47_13015"/>
<dbReference type="SUPFAM" id="SSF160631">
    <property type="entry name" value="SMI1/KNR4-like"/>
    <property type="match status" value="1"/>
</dbReference>
<dbReference type="AlphaFoldDB" id="A0A6C0P4S6"/>
<organism evidence="2 3">
    <name type="scientific">Paenibacillus rhizovicinus</name>
    <dbReference type="NCBI Taxonomy" id="2704463"/>
    <lineage>
        <taxon>Bacteria</taxon>
        <taxon>Bacillati</taxon>
        <taxon>Bacillota</taxon>
        <taxon>Bacilli</taxon>
        <taxon>Bacillales</taxon>
        <taxon>Paenibacillaceae</taxon>
        <taxon>Paenibacillus</taxon>
    </lineage>
</organism>
<dbReference type="InterPro" id="IPR018958">
    <property type="entry name" value="Knr4/Smi1-like_dom"/>
</dbReference>
<evidence type="ECO:0000313" key="2">
    <source>
        <dbReference type="EMBL" id="QHW31672.1"/>
    </source>
</evidence>
<reference evidence="2 3" key="1">
    <citation type="submission" date="2020-02" db="EMBL/GenBank/DDBJ databases">
        <title>Paenibacillus sp. nov., isolated from rhizosphere soil of tomato.</title>
        <authorList>
            <person name="Weon H.-Y."/>
            <person name="Lee S.A."/>
        </authorList>
    </citation>
    <scope>NUCLEOTIDE SEQUENCE [LARGE SCALE GENOMIC DNA]</scope>
    <source>
        <strain evidence="2 3">14171R-81</strain>
    </source>
</reference>
<evidence type="ECO:0000259" key="1">
    <source>
        <dbReference type="SMART" id="SM00860"/>
    </source>
</evidence>
<dbReference type="InterPro" id="IPR037883">
    <property type="entry name" value="Knr4/Smi1-like_sf"/>
</dbReference>
<protein>
    <submittedName>
        <fullName evidence="2">SMI1/KNR4 family protein</fullName>
    </submittedName>
</protein>
<keyword evidence="3" id="KW-1185">Reference proteome</keyword>
<gene>
    <name evidence="2" type="ORF">GZH47_13015</name>
</gene>
<dbReference type="Pfam" id="PF09346">
    <property type="entry name" value="SMI1_KNR4"/>
    <property type="match status" value="1"/>
</dbReference>
<name>A0A6C0P4S6_9BACL</name>
<evidence type="ECO:0000313" key="3">
    <source>
        <dbReference type="Proteomes" id="UP000479114"/>
    </source>
</evidence>